<dbReference type="GO" id="GO:0016020">
    <property type="term" value="C:membrane"/>
    <property type="evidence" value="ECO:0007669"/>
    <property type="project" value="UniProtKB-SubCell"/>
</dbReference>
<keyword evidence="3 6" id="KW-0812">Transmembrane</keyword>
<feature type="transmembrane region" description="Helical" evidence="6">
    <location>
        <begin position="434"/>
        <end position="461"/>
    </location>
</feature>
<proteinExistence type="predicted"/>
<evidence type="ECO:0000256" key="1">
    <source>
        <dbReference type="ARBA" id="ARBA00004141"/>
    </source>
</evidence>
<keyword evidence="7" id="KW-0614">Plasmid</keyword>
<evidence type="ECO:0000256" key="3">
    <source>
        <dbReference type="ARBA" id="ARBA00022692"/>
    </source>
</evidence>
<dbReference type="AlphaFoldDB" id="A0AAP9U8B6"/>
<feature type="transmembrane region" description="Helical" evidence="6">
    <location>
        <begin position="194"/>
        <end position="215"/>
    </location>
</feature>
<protein>
    <submittedName>
        <fullName evidence="7">OPT/YSL family transporter</fullName>
    </submittedName>
</protein>
<geneLocation type="plasmid" evidence="8">
    <name>prhbstw-00938_2</name>
</geneLocation>
<feature type="transmembrane region" description="Helical" evidence="6">
    <location>
        <begin position="94"/>
        <end position="113"/>
    </location>
</feature>
<feature type="transmembrane region" description="Helical" evidence="6">
    <location>
        <begin position="30"/>
        <end position="49"/>
    </location>
</feature>
<keyword evidence="5 6" id="KW-0472">Membrane</keyword>
<evidence type="ECO:0000313" key="8">
    <source>
        <dbReference type="Proteomes" id="UP000514462"/>
    </source>
</evidence>
<feature type="transmembrane region" description="Helical" evidence="6">
    <location>
        <begin position="55"/>
        <end position="73"/>
    </location>
</feature>
<feature type="transmembrane region" description="Helical" evidence="6">
    <location>
        <begin position="401"/>
        <end position="422"/>
    </location>
</feature>
<evidence type="ECO:0000313" key="7">
    <source>
        <dbReference type="EMBL" id="QMR43145.1"/>
    </source>
</evidence>
<evidence type="ECO:0000256" key="5">
    <source>
        <dbReference type="ARBA" id="ARBA00023136"/>
    </source>
</evidence>
<dbReference type="Proteomes" id="UP000514462">
    <property type="component" value="Plasmid pRHBSTW-00938_2"/>
</dbReference>
<reference evidence="8" key="1">
    <citation type="submission" date="2020-06" db="EMBL/GenBank/DDBJ databases">
        <title>REHAB project genomes.</title>
        <authorList>
            <person name="Shaw L.P."/>
        </authorList>
    </citation>
    <scope>NUCLEOTIDE SEQUENCE [LARGE SCALE GENOMIC DNA]</scope>
    <source>
        <strain evidence="8">RHBSTW-00938</strain>
        <plasmid evidence="8">prhbstw-00938_2</plasmid>
    </source>
</reference>
<sequence length="538" mass="55844">MTQSSSSLEESASVGAPPHVHPKALAPANFLLISILSVFGAIIGIQMLASLGITPSTSLIGALAAMALARIPLRHFRGFRSVHAQNLAQTSISSATFGAANSLFLPIGIPWLFGLPEMVTPMLIGVSLAMLLDAWLLYRMFDTPAFPASSPWPPGIAAAGAIKAGDKGGKQAWTLLGGFLTGAAGALLHLPMSAFGVALIGGFGAMAAFAAGLLVRGYTQVLSGIDINALYLPHGMMIGAGLMALLQVSRIIFRQGAQSAQHSGNTDGARLKQAFRLGGVGYLVIMLLLAVGTGLYSHMSPLMLFCFVLYGAFVAFVHEIIVGIAAMHSGWFPAFAVALITLLIGMLLGFPPEALVVLSGFSSATGPAFADMGFDLKAGYLLRKGEHASPEFERQGRREQLIAGMIGFGAAIFVVALSHRLYFSSHQFAPINAAYVAAIKAGISASAAHNLLLWAIPGALLQLIGGAKRQLGVLFATGLLISSPAAGWMVAAGVVFRLIVGRPGGTRLREQIDVFAGGVIAGDALLSFFSGAIGALRK</sequence>
<feature type="transmembrane region" description="Helical" evidence="6">
    <location>
        <begin position="512"/>
        <end position="536"/>
    </location>
</feature>
<feature type="transmembrane region" description="Helical" evidence="6">
    <location>
        <begin position="473"/>
        <end position="500"/>
    </location>
</feature>
<feature type="transmembrane region" description="Helical" evidence="6">
    <location>
        <begin position="302"/>
        <end position="324"/>
    </location>
</feature>
<evidence type="ECO:0000256" key="6">
    <source>
        <dbReference type="SAM" id="Phobius"/>
    </source>
</evidence>
<evidence type="ECO:0000256" key="4">
    <source>
        <dbReference type="ARBA" id="ARBA00022989"/>
    </source>
</evidence>
<organism evidence="7 8">
    <name type="scientific">Klebsiella aerogenes</name>
    <name type="common">Enterobacter aerogenes</name>
    <dbReference type="NCBI Taxonomy" id="548"/>
    <lineage>
        <taxon>Bacteria</taxon>
        <taxon>Pseudomonadati</taxon>
        <taxon>Pseudomonadota</taxon>
        <taxon>Gammaproteobacteria</taxon>
        <taxon>Enterobacterales</taxon>
        <taxon>Enterobacteriaceae</taxon>
        <taxon>Klebsiella/Raoultella group</taxon>
        <taxon>Klebsiella</taxon>
    </lineage>
</organism>
<dbReference type="InterPro" id="IPR004813">
    <property type="entry name" value="OPT"/>
</dbReference>
<feature type="transmembrane region" description="Helical" evidence="6">
    <location>
        <begin position="274"/>
        <end position="296"/>
    </location>
</feature>
<keyword evidence="2" id="KW-0813">Transport</keyword>
<feature type="transmembrane region" description="Helical" evidence="6">
    <location>
        <begin position="331"/>
        <end position="348"/>
    </location>
</feature>
<comment type="subcellular location">
    <subcellularLocation>
        <location evidence="1">Membrane</location>
        <topology evidence="1">Multi-pass membrane protein</topology>
    </subcellularLocation>
</comment>
<name>A0AAP9U8B6_KLEAE</name>
<feature type="transmembrane region" description="Helical" evidence="6">
    <location>
        <begin position="235"/>
        <end position="253"/>
    </location>
</feature>
<evidence type="ECO:0000256" key="2">
    <source>
        <dbReference type="ARBA" id="ARBA00022448"/>
    </source>
</evidence>
<gene>
    <name evidence="7" type="ORF">HV331_27125</name>
</gene>
<dbReference type="EMBL" id="CP055905">
    <property type="protein sequence ID" value="QMR43145.1"/>
    <property type="molecule type" value="Genomic_DNA"/>
</dbReference>
<keyword evidence="4 6" id="KW-1133">Transmembrane helix</keyword>
<dbReference type="Pfam" id="PF03169">
    <property type="entry name" value="OPT"/>
    <property type="match status" value="2"/>
</dbReference>
<feature type="transmembrane region" description="Helical" evidence="6">
    <location>
        <begin position="119"/>
        <end position="138"/>
    </location>
</feature>
<dbReference type="GO" id="GO:0035673">
    <property type="term" value="F:oligopeptide transmembrane transporter activity"/>
    <property type="evidence" value="ECO:0007669"/>
    <property type="project" value="InterPro"/>
</dbReference>
<dbReference type="RefSeq" id="WP_182015523.1">
    <property type="nucleotide sequence ID" value="NZ_CP055905.1"/>
</dbReference>
<accession>A0AAP9U8B6</accession>